<organism evidence="5 6">
    <name type="scientific">Taishania pollutisoli</name>
    <dbReference type="NCBI Taxonomy" id="2766479"/>
    <lineage>
        <taxon>Bacteria</taxon>
        <taxon>Pseudomonadati</taxon>
        <taxon>Bacteroidota</taxon>
        <taxon>Flavobacteriia</taxon>
        <taxon>Flavobacteriales</taxon>
        <taxon>Crocinitomicaceae</taxon>
        <taxon>Taishania</taxon>
    </lineage>
</organism>
<dbReference type="InterPro" id="IPR013517">
    <property type="entry name" value="FG-GAP"/>
</dbReference>
<dbReference type="Gene3D" id="2.130.10.130">
    <property type="entry name" value="Integrin alpha, N-terminal"/>
    <property type="match status" value="2"/>
</dbReference>
<comment type="caution">
    <text evidence="5">The sequence shown here is derived from an EMBL/GenBank/DDBJ whole genome shotgun (WGS) entry which is preliminary data.</text>
</comment>
<dbReference type="Pfam" id="PF18962">
    <property type="entry name" value="Por_Secre_tail"/>
    <property type="match status" value="1"/>
</dbReference>
<feature type="compositionally biased region" description="Basic and acidic residues" evidence="2">
    <location>
        <begin position="260"/>
        <end position="270"/>
    </location>
</feature>
<evidence type="ECO:0000313" key="6">
    <source>
        <dbReference type="Proteomes" id="UP000652681"/>
    </source>
</evidence>
<reference evidence="5" key="1">
    <citation type="submission" date="2020-09" db="EMBL/GenBank/DDBJ databases">
        <title>Taishania pollutisoli gen. nov., sp. nov., Isolated from Tetrabromobisphenol A-Contaminated Soil.</title>
        <authorList>
            <person name="Chen Q."/>
        </authorList>
    </citation>
    <scope>NUCLEOTIDE SEQUENCE</scope>
    <source>
        <strain evidence="5">CZZ-1</strain>
    </source>
</reference>
<dbReference type="SUPFAM" id="SSF69318">
    <property type="entry name" value="Integrin alpha N-terminal domain"/>
    <property type="match status" value="3"/>
</dbReference>
<evidence type="ECO:0000256" key="3">
    <source>
        <dbReference type="SAM" id="SignalP"/>
    </source>
</evidence>
<accession>A0A8J6PFU2</accession>
<proteinExistence type="predicted"/>
<dbReference type="NCBIfam" id="TIGR04183">
    <property type="entry name" value="Por_Secre_tail"/>
    <property type="match status" value="1"/>
</dbReference>
<dbReference type="Proteomes" id="UP000652681">
    <property type="component" value="Unassembled WGS sequence"/>
</dbReference>
<feature type="domain" description="Secretion system C-terminal sorting" evidence="4">
    <location>
        <begin position="682"/>
        <end position="745"/>
    </location>
</feature>
<sequence>MINNRRSKWVLFFLSVTLVHPEASAQLSFEYNNSIEVRKNGTPLKNAWAGGLDYAQFSTFDVDFDGDQDLFVFDRSSNNIRVFTQEVVNGVRQWSFVYNAAAYFPEDLLYRATMVDFDNDGKHDLFTYSIGGLKVYRNVGNSTDGLQWELFKPIVYSDYNGFNTNLYVASSDIPAIVDVDFDGDIDVLTFHQGGQHLEYHKNMSMEHYGIPDSLEFVLANECWGKFSENANNNSVLLNDPNFPCNGGNLPNPELPVKPVESNEEKSESSRHAGSTVLALDYNNSGVMDLILGDVAFNNLVLLINGGTAPNTDSPMISADISFPSNTLPASIYLFPAPFYLDVDFDGINDLIVGANAKNVSQNETSVLFYKNIGATNNPTFVYQQNDFLQNQMIEHGKGSIPIVYDVDNDGLKDLVVSNLYRFKTESVKEGTIAWYKNTGTATNPAYTFVDYNWLNLNQLNYGLRMVPTFGDINGDGKEELIIGKEDGTLVLFQNNGNTFVNPVINMKDNTNTTIQVGGYAFPQLFDLNKDGLMDLIIGNRTGKLLYYQNTGTITSPSFELITADLGGIHIQDPNNPDGYTAPHFFRKNDTTLLFLGAIDGKLHYYNEIDGNLAPGQSFQLEDAEFLNINAEAYSSFWVEDIDGDGYLNMFAGQDLGGLYHFEVDPNSTIAVHQADQPIAVTIFPNPVTDKLIIETDSHQYFHLKIYTIDGQLLEEHRAFKKAEIDLQTYTAGMYLLELSDKREWKSVHRIVKQ</sequence>
<dbReference type="InterPro" id="IPR028994">
    <property type="entry name" value="Integrin_alpha_N"/>
</dbReference>
<dbReference type="Pfam" id="PF13517">
    <property type="entry name" value="FG-GAP_3"/>
    <property type="match status" value="1"/>
</dbReference>
<dbReference type="AlphaFoldDB" id="A0A8J6PFU2"/>
<dbReference type="EMBL" id="JACVEL010000013">
    <property type="protein sequence ID" value="MBC9813700.1"/>
    <property type="molecule type" value="Genomic_DNA"/>
</dbReference>
<evidence type="ECO:0000256" key="2">
    <source>
        <dbReference type="SAM" id="MobiDB-lite"/>
    </source>
</evidence>
<name>A0A8J6PFU2_9FLAO</name>
<dbReference type="PANTHER" id="PTHR44103">
    <property type="entry name" value="PROPROTEIN CONVERTASE P"/>
    <property type="match status" value="1"/>
</dbReference>
<evidence type="ECO:0000256" key="1">
    <source>
        <dbReference type="ARBA" id="ARBA00022729"/>
    </source>
</evidence>
<keyword evidence="6" id="KW-1185">Reference proteome</keyword>
<evidence type="ECO:0000313" key="5">
    <source>
        <dbReference type="EMBL" id="MBC9813700.1"/>
    </source>
</evidence>
<protein>
    <submittedName>
        <fullName evidence="5">T9SS type A sorting domain-containing protein</fullName>
    </submittedName>
</protein>
<dbReference type="RefSeq" id="WP_216714706.1">
    <property type="nucleotide sequence ID" value="NZ_JACVEL010000013.1"/>
</dbReference>
<feature type="region of interest" description="Disordered" evidence="2">
    <location>
        <begin position="247"/>
        <end position="272"/>
    </location>
</feature>
<evidence type="ECO:0000259" key="4">
    <source>
        <dbReference type="Pfam" id="PF18962"/>
    </source>
</evidence>
<feature type="signal peptide" evidence="3">
    <location>
        <begin position="1"/>
        <end position="25"/>
    </location>
</feature>
<feature type="chain" id="PRO_5035268724" evidence="3">
    <location>
        <begin position="26"/>
        <end position="753"/>
    </location>
</feature>
<keyword evidence="1 3" id="KW-0732">Signal</keyword>
<dbReference type="InterPro" id="IPR026444">
    <property type="entry name" value="Secre_tail"/>
</dbReference>
<dbReference type="PANTHER" id="PTHR44103:SF1">
    <property type="entry name" value="PROPROTEIN CONVERTASE P"/>
    <property type="match status" value="1"/>
</dbReference>
<gene>
    <name evidence="5" type="ORF">H9Y05_14585</name>
</gene>